<feature type="compositionally biased region" description="Basic and acidic residues" evidence="1">
    <location>
        <begin position="30"/>
        <end position="40"/>
    </location>
</feature>
<feature type="domain" description="Glutaredoxin" evidence="2">
    <location>
        <begin position="54"/>
        <end position="120"/>
    </location>
</feature>
<feature type="region of interest" description="Disordered" evidence="1">
    <location>
        <begin position="12"/>
        <end position="48"/>
    </location>
</feature>
<evidence type="ECO:0000313" key="3">
    <source>
        <dbReference type="EMBL" id="KAL1566081.1"/>
    </source>
</evidence>
<protein>
    <recommendedName>
        <fullName evidence="2">Glutaredoxin domain-containing protein</fullName>
    </recommendedName>
</protein>
<dbReference type="InterPro" id="IPR002109">
    <property type="entry name" value="Glutaredoxin"/>
</dbReference>
<dbReference type="Pfam" id="PF23733">
    <property type="entry name" value="GRXCR1-2_C"/>
    <property type="match status" value="1"/>
</dbReference>
<dbReference type="EMBL" id="JBEAFC010000002">
    <property type="protein sequence ID" value="KAL1566081.1"/>
    <property type="molecule type" value="Genomic_DNA"/>
</dbReference>
<organism evidence="3 4">
    <name type="scientific">Salvia divinorum</name>
    <name type="common">Maria pastora</name>
    <name type="synonym">Diviner's sage</name>
    <dbReference type="NCBI Taxonomy" id="28513"/>
    <lineage>
        <taxon>Eukaryota</taxon>
        <taxon>Viridiplantae</taxon>
        <taxon>Streptophyta</taxon>
        <taxon>Embryophyta</taxon>
        <taxon>Tracheophyta</taxon>
        <taxon>Spermatophyta</taxon>
        <taxon>Magnoliopsida</taxon>
        <taxon>eudicotyledons</taxon>
        <taxon>Gunneridae</taxon>
        <taxon>Pentapetalae</taxon>
        <taxon>asterids</taxon>
        <taxon>lamiids</taxon>
        <taxon>Lamiales</taxon>
        <taxon>Lamiaceae</taxon>
        <taxon>Nepetoideae</taxon>
        <taxon>Mentheae</taxon>
        <taxon>Salviinae</taxon>
        <taxon>Salvia</taxon>
        <taxon>Salvia subgen. Calosphace</taxon>
    </lineage>
</organism>
<dbReference type="PANTHER" id="PTHR45669:SF14">
    <property type="entry name" value="EMB|CAB81925.1-RELATED"/>
    <property type="match status" value="1"/>
</dbReference>
<feature type="compositionally biased region" description="Polar residues" evidence="1">
    <location>
        <begin position="12"/>
        <end position="28"/>
    </location>
</feature>
<sequence length="197" mass="21648">MKIMLRKLKKISTTSPTWRNQASVSPATPQHEDEQPHPKPDIGAGKTEQSDASVVLYTTSLRGIRKTFEDCKTIKFLLGSFRVVYSERDVSMHMEYREELWGILGGRVVPPRLFVRGRYVGGADEVVGLHDNGMLRAMLQGIPLAPSARPCGACGGMTFLLCTTCNGSRRVLANGARVRCPDCNENGLVKCTLCHVG</sequence>
<keyword evidence="4" id="KW-1185">Reference proteome</keyword>
<accession>A0ABD1IFK2</accession>
<evidence type="ECO:0000259" key="2">
    <source>
        <dbReference type="Pfam" id="PF00462"/>
    </source>
</evidence>
<dbReference type="Gene3D" id="3.40.30.10">
    <property type="entry name" value="Glutaredoxin"/>
    <property type="match status" value="1"/>
</dbReference>
<dbReference type="SUPFAM" id="SSF52833">
    <property type="entry name" value="Thioredoxin-like"/>
    <property type="match status" value="1"/>
</dbReference>
<comment type="caution">
    <text evidence="3">The sequence shown here is derived from an EMBL/GenBank/DDBJ whole genome shotgun (WGS) entry which is preliminary data.</text>
</comment>
<dbReference type="PANTHER" id="PTHR45669">
    <property type="entry name" value="GLUTAREDOXIN DOMAIN-CONTAINING CYSTEINE-RICH PROTEIN CG12206-RELATED"/>
    <property type="match status" value="1"/>
</dbReference>
<evidence type="ECO:0000313" key="4">
    <source>
        <dbReference type="Proteomes" id="UP001567538"/>
    </source>
</evidence>
<dbReference type="InterPro" id="IPR036249">
    <property type="entry name" value="Thioredoxin-like_sf"/>
</dbReference>
<reference evidence="3 4" key="1">
    <citation type="submission" date="2024-06" db="EMBL/GenBank/DDBJ databases">
        <title>A chromosome level genome sequence of Diviner's sage (Salvia divinorum).</title>
        <authorList>
            <person name="Ford S.A."/>
            <person name="Ro D.-K."/>
            <person name="Ness R.W."/>
            <person name="Phillips M.A."/>
        </authorList>
    </citation>
    <scope>NUCLEOTIDE SEQUENCE [LARGE SCALE GENOMIC DNA]</scope>
    <source>
        <strain evidence="3">SAF-2024a</strain>
        <tissue evidence="3">Leaf</tissue>
    </source>
</reference>
<dbReference type="AlphaFoldDB" id="A0ABD1IFK2"/>
<proteinExistence type="predicted"/>
<dbReference type="CDD" id="cd03031">
    <property type="entry name" value="GRX_GRX_like"/>
    <property type="match status" value="1"/>
</dbReference>
<gene>
    <name evidence="3" type="ORF">AAHA92_01728</name>
</gene>
<dbReference type="Pfam" id="PF00462">
    <property type="entry name" value="Glutaredoxin"/>
    <property type="match status" value="1"/>
</dbReference>
<name>A0ABD1IFK2_SALDI</name>
<dbReference type="Proteomes" id="UP001567538">
    <property type="component" value="Unassembled WGS sequence"/>
</dbReference>
<dbReference type="PROSITE" id="PS51354">
    <property type="entry name" value="GLUTAREDOXIN_2"/>
    <property type="match status" value="1"/>
</dbReference>
<evidence type="ECO:0000256" key="1">
    <source>
        <dbReference type="SAM" id="MobiDB-lite"/>
    </source>
</evidence>